<reference evidence="2 3" key="1">
    <citation type="journal article" date="2014" name="PLoS ONE">
        <title>Genome Sequence of Candidatus Nitrososphaera evergladensis from Group I.1b Enriched from Everglades Soil Reveals Novel Genomic Features of the Ammonia-Oxidizing Archaea.</title>
        <authorList>
            <person name="Zhalnina K.V."/>
            <person name="Dias R."/>
            <person name="Leonard M.T."/>
            <person name="Dorr de Quadros P."/>
            <person name="Camargo F.A."/>
            <person name="Drew J.C."/>
            <person name="Farmerie W.G."/>
            <person name="Daroub S.H."/>
            <person name="Triplett E.W."/>
        </authorList>
    </citation>
    <scope>NUCLEOTIDE SEQUENCE [LARGE SCALE GENOMIC DNA]</scope>
    <source>
        <strain evidence="2 3">SR1</strain>
    </source>
</reference>
<keyword evidence="1" id="KW-0472">Membrane</keyword>
<dbReference type="HOGENOM" id="CLU_034350_1_0_2"/>
<dbReference type="STRING" id="1459636.NTE_00334"/>
<keyword evidence="3" id="KW-1185">Reference proteome</keyword>
<proteinExistence type="predicted"/>
<name>A0A075MLP8_9ARCH</name>
<evidence type="ECO:0000313" key="3">
    <source>
        <dbReference type="Proteomes" id="UP000028194"/>
    </source>
</evidence>
<protein>
    <submittedName>
        <fullName evidence="2">Uncharacterized protein</fullName>
    </submittedName>
</protein>
<dbReference type="eggNOG" id="arCOG08812">
    <property type="taxonomic scope" value="Archaea"/>
</dbReference>
<dbReference type="KEGG" id="nev:NTE_00334"/>
<dbReference type="Proteomes" id="UP000028194">
    <property type="component" value="Chromosome"/>
</dbReference>
<dbReference type="AlphaFoldDB" id="A0A075MLP8"/>
<keyword evidence="1" id="KW-1133">Transmembrane helix</keyword>
<keyword evidence="1" id="KW-0812">Transmembrane</keyword>
<sequence>MTLRGLTLYSHCLWFEKNANAVIFLVIATLLFAAAGNLGQTVFLSQKAFADGLTQENLPPATFGNKQAALFVKINPPILTTESKQDAYLQFRLFDAKTNETIKYPNLLIAIYKGLDPKAKPLLQDAFVSQNGLLTLKVKPQPGDIQIQGNKDAFTNAWQADYGGTVNISGPVLLDGGLYRIDVSVLGIDYPQNLFADKDVKSFETALSVGDVFNQNVQSEGKTYPMSIISYYDKVEDFKFDANAKQYSWAMPFNWNTSRIQNAPNVFVHEEVRVPKSFTGVGDASAFDAKVNGKPIAGRMLAVDPFSDENNLILHFLINKNDILDMARNDPPADGKMTFAFSPAGASEGQQTSGEISTDTGGIHALLNWTPGQLKAGAETKLDIQFVDAFAGTNISDQDVKYDLKIFDKNGKAVVTKTDQTAQGGKGEQAGLNFPADDTYRVEITVKGLVKQGQSPDLTRNGIARGAVVVPEFPASASAFLAVGTAIGVVVFVQRRFGKRRLDREGGSNRGDIARTK</sequence>
<evidence type="ECO:0000256" key="1">
    <source>
        <dbReference type="SAM" id="Phobius"/>
    </source>
</evidence>
<organism evidence="2 3">
    <name type="scientific">Candidatus Nitrososphaera evergladensis SR1</name>
    <dbReference type="NCBI Taxonomy" id="1459636"/>
    <lineage>
        <taxon>Archaea</taxon>
        <taxon>Nitrososphaerota</taxon>
        <taxon>Nitrososphaeria</taxon>
        <taxon>Nitrososphaerales</taxon>
        <taxon>Nitrososphaeraceae</taxon>
        <taxon>Nitrososphaera</taxon>
    </lineage>
</organism>
<dbReference type="EMBL" id="CP007174">
    <property type="protein sequence ID" value="AIF82416.1"/>
    <property type="molecule type" value="Genomic_DNA"/>
</dbReference>
<gene>
    <name evidence="2" type="ORF">NTE_00334</name>
</gene>
<evidence type="ECO:0000313" key="2">
    <source>
        <dbReference type="EMBL" id="AIF82416.1"/>
    </source>
</evidence>
<feature type="transmembrane region" description="Helical" evidence="1">
    <location>
        <begin position="473"/>
        <end position="493"/>
    </location>
</feature>
<accession>A0A075MLP8</accession>